<dbReference type="Pfam" id="PF13185">
    <property type="entry name" value="GAF_2"/>
    <property type="match status" value="1"/>
</dbReference>
<keyword evidence="6" id="KW-1185">Reference proteome</keyword>
<name>A0AAD5LSI5_PYTIN</name>
<dbReference type="SUPFAM" id="SSF55781">
    <property type="entry name" value="GAF domain-like"/>
    <property type="match status" value="1"/>
</dbReference>
<dbReference type="GO" id="GO:0005829">
    <property type="term" value="C:cytosol"/>
    <property type="evidence" value="ECO:0007669"/>
    <property type="project" value="TreeGrafter"/>
</dbReference>
<accession>A0AAD5LSI5</accession>
<dbReference type="Gene3D" id="3.30.450.40">
    <property type="match status" value="1"/>
</dbReference>
<dbReference type="InterPro" id="IPR029016">
    <property type="entry name" value="GAF-like_dom_sf"/>
</dbReference>
<dbReference type="PANTHER" id="PTHR21021">
    <property type="entry name" value="GAF/PUTATIVE CYTOSKELETAL PROTEIN"/>
    <property type="match status" value="1"/>
</dbReference>
<dbReference type="Pfam" id="PF13202">
    <property type="entry name" value="EF-hand_5"/>
    <property type="match status" value="2"/>
</dbReference>
<dbReference type="GO" id="GO:0005509">
    <property type="term" value="F:calcium ion binding"/>
    <property type="evidence" value="ECO:0007669"/>
    <property type="project" value="InterPro"/>
</dbReference>
<dbReference type="InterPro" id="IPR011992">
    <property type="entry name" value="EF-hand-dom_pair"/>
</dbReference>
<sequence length="610" mass="68225">MGGLLSDLRKRAFGDNKSFYEAYNINEQLAQKLRAVGIGKRELFELHQIFSAMDRDNSGEINMIEFFNYIAVWNYCSFSRSSLVRYAFDLYDLDGSGEIEPAEASRCVREVWGSEWERNANAQKVMTKLEAAMSENAHGRLTIHMFQDFSQRHPMLLFPAFQLQTDIQQRVLGERFWRNAAARRAKVNPSDLNWRNMSNMVALSRQSSQKFLETIDDARNARLTDDQQQRVRKGSSLGRLFTRVRGKSKVAVQNHDDFIDAFVSPRINGDSTLVEAFQPSTAIPGKLKKPPTKSSPTKAVGTASAAASSGHPDIDVMADFAQVLAAFSLSSAEDISAATASAVQPVVVLTHRKDREYKTQKLLNPLAFLFRERTDVALHQVLTTDAEPRLKVFKQGQEVFSASVKDGSVQDRIQLLIQHIGFSPDCPDEASLKHYLTPVDYKEVIADIDAYTSSQRDYVSNTANVSAIIWHAFLAANRPINWAGFYFVRPLETPKDDQTHLLILGPFQGKKACHTIYYDAGVCGAAARTKTVQRIADVHAFEGHIACDSASESEIVVPVVNAAGELLAVIDLDCPEKAGFTKEDERQLVHIAKLVAERSDWHNMTLPYRA</sequence>
<dbReference type="PROSITE" id="PS01320">
    <property type="entry name" value="UPF0067"/>
    <property type="match status" value="1"/>
</dbReference>
<evidence type="ECO:0000313" key="5">
    <source>
        <dbReference type="EMBL" id="KAJ0408983.1"/>
    </source>
</evidence>
<evidence type="ECO:0000256" key="1">
    <source>
        <dbReference type="ARBA" id="ARBA00022837"/>
    </source>
</evidence>
<feature type="domain" description="EF-hand" evidence="4">
    <location>
        <begin position="41"/>
        <end position="76"/>
    </location>
</feature>
<dbReference type="InterPro" id="IPR003018">
    <property type="entry name" value="GAF"/>
</dbReference>
<organism evidence="5 6">
    <name type="scientific">Pythium insidiosum</name>
    <name type="common">Pythiosis disease agent</name>
    <dbReference type="NCBI Taxonomy" id="114742"/>
    <lineage>
        <taxon>Eukaryota</taxon>
        <taxon>Sar</taxon>
        <taxon>Stramenopiles</taxon>
        <taxon>Oomycota</taxon>
        <taxon>Peronosporomycetes</taxon>
        <taxon>Pythiales</taxon>
        <taxon>Pythiaceae</taxon>
        <taxon>Pythium</taxon>
    </lineage>
</organism>
<evidence type="ECO:0000313" key="6">
    <source>
        <dbReference type="Proteomes" id="UP001209570"/>
    </source>
</evidence>
<gene>
    <name evidence="5" type="ORF">P43SY_002862</name>
</gene>
<protein>
    <recommendedName>
        <fullName evidence="4">EF-hand domain-containing protein</fullName>
    </recommendedName>
</protein>
<dbReference type="SUPFAM" id="SSF47473">
    <property type="entry name" value="EF-hand"/>
    <property type="match status" value="1"/>
</dbReference>
<dbReference type="EMBL" id="JAKCXM010000007">
    <property type="protein sequence ID" value="KAJ0408983.1"/>
    <property type="molecule type" value="Genomic_DNA"/>
</dbReference>
<dbReference type="AlphaFoldDB" id="A0AAD5LSI5"/>
<evidence type="ECO:0000259" key="4">
    <source>
        <dbReference type="PROSITE" id="PS50222"/>
    </source>
</evidence>
<dbReference type="PROSITE" id="PS50222">
    <property type="entry name" value="EF_HAND_2"/>
    <property type="match status" value="2"/>
</dbReference>
<comment type="similarity">
    <text evidence="2">Belongs to the free Met sulfoxide reductase family.</text>
</comment>
<proteinExistence type="inferred from homology"/>
<dbReference type="SMART" id="SM00054">
    <property type="entry name" value="EFh"/>
    <property type="match status" value="2"/>
</dbReference>
<dbReference type="InterPro" id="IPR018247">
    <property type="entry name" value="EF_Hand_1_Ca_BS"/>
</dbReference>
<dbReference type="InterPro" id="IPR000614">
    <property type="entry name" value="FRMsr_CS"/>
</dbReference>
<dbReference type="PANTHER" id="PTHR21021:SF15">
    <property type="entry name" value="FREE METHIONINE-R-SULFOXIDE REDUCTASE"/>
    <property type="match status" value="1"/>
</dbReference>
<feature type="region of interest" description="Disordered" evidence="3">
    <location>
        <begin position="282"/>
        <end position="308"/>
    </location>
</feature>
<keyword evidence="1" id="KW-0106">Calcium</keyword>
<feature type="domain" description="EF-hand" evidence="4">
    <location>
        <begin position="79"/>
        <end position="114"/>
    </location>
</feature>
<dbReference type="Gene3D" id="1.10.238.10">
    <property type="entry name" value="EF-hand"/>
    <property type="match status" value="1"/>
</dbReference>
<comment type="caution">
    <text evidence="5">The sequence shown here is derived from an EMBL/GenBank/DDBJ whole genome shotgun (WGS) entry which is preliminary data.</text>
</comment>
<dbReference type="InterPro" id="IPR002048">
    <property type="entry name" value="EF_hand_dom"/>
</dbReference>
<dbReference type="GO" id="GO:0033745">
    <property type="term" value="F:L-methionine-(R)-S-oxide reductase activity"/>
    <property type="evidence" value="ECO:0007669"/>
    <property type="project" value="TreeGrafter"/>
</dbReference>
<reference evidence="5" key="1">
    <citation type="submission" date="2021-12" db="EMBL/GenBank/DDBJ databases">
        <title>Prjna785345.</title>
        <authorList>
            <person name="Rujirawat T."/>
            <person name="Krajaejun T."/>
        </authorList>
    </citation>
    <scope>NUCLEOTIDE SEQUENCE</scope>
    <source>
        <strain evidence="5">Pi057C3</strain>
    </source>
</reference>
<dbReference type="PROSITE" id="PS00018">
    <property type="entry name" value="EF_HAND_1"/>
    <property type="match status" value="1"/>
</dbReference>
<dbReference type="InterPro" id="IPR051330">
    <property type="entry name" value="Phosphatase_reg/MetRdx"/>
</dbReference>
<dbReference type="Proteomes" id="UP001209570">
    <property type="component" value="Unassembled WGS sequence"/>
</dbReference>
<evidence type="ECO:0000256" key="3">
    <source>
        <dbReference type="SAM" id="MobiDB-lite"/>
    </source>
</evidence>
<evidence type="ECO:0000256" key="2">
    <source>
        <dbReference type="ARBA" id="ARBA00038454"/>
    </source>
</evidence>
<feature type="compositionally biased region" description="Low complexity" evidence="3">
    <location>
        <begin position="292"/>
        <end position="308"/>
    </location>
</feature>